<dbReference type="InterPro" id="IPR001977">
    <property type="entry name" value="Depp_CoAkinase"/>
</dbReference>
<keyword evidence="5" id="KW-0963">Cytoplasm</keyword>
<evidence type="ECO:0000313" key="8">
    <source>
        <dbReference type="Proteomes" id="UP000279600"/>
    </source>
</evidence>
<proteinExistence type="inferred from homology"/>
<comment type="subcellular location">
    <subcellularLocation>
        <location evidence="5">Cytoplasm</location>
    </subcellularLocation>
</comment>
<dbReference type="Pfam" id="PF01121">
    <property type="entry name" value="CoaE"/>
    <property type="match status" value="1"/>
</dbReference>
<dbReference type="GO" id="GO:0005524">
    <property type="term" value="F:ATP binding"/>
    <property type="evidence" value="ECO:0007669"/>
    <property type="project" value="UniProtKB-UniRule"/>
</dbReference>
<name>A0A3S9MY96_9FLAO</name>
<gene>
    <name evidence="5" type="primary">coaE</name>
    <name evidence="7" type="ORF">EJ995_07180</name>
</gene>
<evidence type="ECO:0000313" key="7">
    <source>
        <dbReference type="EMBL" id="AZQ44023.1"/>
    </source>
</evidence>
<dbReference type="NCBIfam" id="TIGR00152">
    <property type="entry name" value="dephospho-CoA kinase"/>
    <property type="match status" value="1"/>
</dbReference>
<comment type="catalytic activity">
    <reaction evidence="5">
        <text>3'-dephospho-CoA + ATP = ADP + CoA + H(+)</text>
        <dbReference type="Rhea" id="RHEA:18245"/>
        <dbReference type="ChEBI" id="CHEBI:15378"/>
        <dbReference type="ChEBI" id="CHEBI:30616"/>
        <dbReference type="ChEBI" id="CHEBI:57287"/>
        <dbReference type="ChEBI" id="CHEBI:57328"/>
        <dbReference type="ChEBI" id="CHEBI:456216"/>
        <dbReference type="EC" id="2.7.1.24"/>
    </reaction>
</comment>
<feature type="binding site" evidence="5">
    <location>
        <begin position="11"/>
        <end position="16"/>
    </location>
    <ligand>
        <name>ATP</name>
        <dbReference type="ChEBI" id="CHEBI:30616"/>
    </ligand>
</feature>
<dbReference type="Proteomes" id="UP000279600">
    <property type="component" value="Chromosome"/>
</dbReference>
<dbReference type="UniPathway" id="UPA00241">
    <property type="reaction ID" value="UER00356"/>
</dbReference>
<keyword evidence="5 7" id="KW-0418">Kinase</keyword>
<evidence type="ECO:0000256" key="3">
    <source>
        <dbReference type="ARBA" id="ARBA00022840"/>
    </source>
</evidence>
<dbReference type="EMBL" id="CP034549">
    <property type="protein sequence ID" value="AZQ44023.1"/>
    <property type="molecule type" value="Genomic_DNA"/>
</dbReference>
<dbReference type="GO" id="GO:0004140">
    <property type="term" value="F:dephospho-CoA kinase activity"/>
    <property type="evidence" value="ECO:0007669"/>
    <property type="project" value="UniProtKB-UniRule"/>
</dbReference>
<dbReference type="HAMAP" id="MF_00376">
    <property type="entry name" value="Dephospho_CoA_kinase"/>
    <property type="match status" value="1"/>
</dbReference>
<keyword evidence="5 7" id="KW-0808">Transferase</keyword>
<dbReference type="PANTHER" id="PTHR10695:SF46">
    <property type="entry name" value="BIFUNCTIONAL COENZYME A SYNTHASE-RELATED"/>
    <property type="match status" value="1"/>
</dbReference>
<dbReference type="SUPFAM" id="SSF52540">
    <property type="entry name" value="P-loop containing nucleoside triphosphate hydrolases"/>
    <property type="match status" value="1"/>
</dbReference>
<dbReference type="RefSeq" id="WP_126447052.1">
    <property type="nucleotide sequence ID" value="NZ_CP034549.1"/>
</dbReference>
<reference evidence="7 8" key="1">
    <citation type="submission" date="2018-12" db="EMBL/GenBank/DDBJ databases">
        <title>Complete genome of Nonlabens sp. MJ115.</title>
        <authorList>
            <person name="Choi H.S."/>
            <person name="Jung J."/>
        </authorList>
    </citation>
    <scope>NUCLEOTIDE SEQUENCE [LARGE SCALE GENOMIC DNA]</scope>
    <source>
        <strain evidence="7 8">MJ115</strain>
    </source>
</reference>
<dbReference type="InterPro" id="IPR027417">
    <property type="entry name" value="P-loop_NTPase"/>
</dbReference>
<keyword evidence="8" id="KW-1185">Reference proteome</keyword>
<comment type="function">
    <text evidence="5">Catalyzes the phosphorylation of the 3'-hydroxyl group of dephosphocoenzyme A to form coenzyme A.</text>
</comment>
<dbReference type="KEGG" id="noj:EJ995_07180"/>
<dbReference type="PANTHER" id="PTHR10695">
    <property type="entry name" value="DEPHOSPHO-COA KINASE-RELATED"/>
    <property type="match status" value="1"/>
</dbReference>
<comment type="similarity">
    <text evidence="1 5">Belongs to the CoaE family.</text>
</comment>
<protein>
    <recommendedName>
        <fullName evidence="5 6">Dephospho-CoA kinase</fullName>
        <ecNumber evidence="5 6">2.7.1.24</ecNumber>
    </recommendedName>
    <alternativeName>
        <fullName evidence="5">Dephosphocoenzyme A kinase</fullName>
    </alternativeName>
</protein>
<evidence type="ECO:0000256" key="4">
    <source>
        <dbReference type="ARBA" id="ARBA00022993"/>
    </source>
</evidence>
<dbReference type="OrthoDB" id="9812943at2"/>
<organism evidence="7 8">
    <name type="scientific">Nonlabens ponticola</name>
    <dbReference type="NCBI Taxonomy" id="2496866"/>
    <lineage>
        <taxon>Bacteria</taxon>
        <taxon>Pseudomonadati</taxon>
        <taxon>Bacteroidota</taxon>
        <taxon>Flavobacteriia</taxon>
        <taxon>Flavobacteriales</taxon>
        <taxon>Flavobacteriaceae</taxon>
        <taxon>Nonlabens</taxon>
    </lineage>
</organism>
<evidence type="ECO:0000256" key="1">
    <source>
        <dbReference type="ARBA" id="ARBA00009018"/>
    </source>
</evidence>
<dbReference type="PROSITE" id="PS51219">
    <property type="entry name" value="DPCK"/>
    <property type="match status" value="1"/>
</dbReference>
<dbReference type="EC" id="2.7.1.24" evidence="5 6"/>
<comment type="pathway">
    <text evidence="5">Cofactor biosynthesis; coenzyme A biosynthesis; CoA from (R)-pantothenate: step 5/5.</text>
</comment>
<sequence>MRIIGLTGGIGSGKTTVARMFEDLGVPLFIADDVSKTILATDLEARVEIKNLLGEQSFKTINDEVVPDKKYIASQVFTDQDKLQGLNRILHPRVRIAFEKWLHDQRSSFIIYEAAILFESGGDAICDEVILVTAPKLERISRVMKRDGSTKTDVSNRLQNQWNDIQRLEKSNYVIVNKDLQQTESFVKYTYDFLLKN</sequence>
<keyword evidence="2 5" id="KW-0547">Nucleotide-binding</keyword>
<keyword evidence="4 5" id="KW-0173">Coenzyme A biosynthesis</keyword>
<dbReference type="CDD" id="cd02022">
    <property type="entry name" value="DPCK"/>
    <property type="match status" value="1"/>
</dbReference>
<dbReference type="Gene3D" id="3.40.50.300">
    <property type="entry name" value="P-loop containing nucleotide triphosphate hydrolases"/>
    <property type="match status" value="1"/>
</dbReference>
<keyword evidence="3 5" id="KW-0067">ATP-binding</keyword>
<evidence type="ECO:0000256" key="6">
    <source>
        <dbReference type="NCBIfam" id="TIGR00152"/>
    </source>
</evidence>
<dbReference type="GO" id="GO:0015937">
    <property type="term" value="P:coenzyme A biosynthetic process"/>
    <property type="evidence" value="ECO:0007669"/>
    <property type="project" value="UniProtKB-UniRule"/>
</dbReference>
<accession>A0A3S9MY96</accession>
<dbReference type="AlphaFoldDB" id="A0A3S9MY96"/>
<dbReference type="GO" id="GO:0005737">
    <property type="term" value="C:cytoplasm"/>
    <property type="evidence" value="ECO:0007669"/>
    <property type="project" value="UniProtKB-SubCell"/>
</dbReference>
<evidence type="ECO:0000256" key="5">
    <source>
        <dbReference type="HAMAP-Rule" id="MF_00376"/>
    </source>
</evidence>
<evidence type="ECO:0000256" key="2">
    <source>
        <dbReference type="ARBA" id="ARBA00022741"/>
    </source>
</evidence>